<reference evidence="2" key="1">
    <citation type="submission" date="2022-11" db="EMBL/GenBank/DDBJ databases">
        <authorList>
            <person name="Kikuchi T."/>
        </authorList>
    </citation>
    <scope>NUCLEOTIDE SEQUENCE</scope>
    <source>
        <strain evidence="2">PS1010</strain>
    </source>
</reference>
<feature type="signal peptide" evidence="1">
    <location>
        <begin position="1"/>
        <end position="19"/>
    </location>
</feature>
<name>A0A9P1IS94_9PELO</name>
<dbReference type="EMBL" id="CANHGI010000005">
    <property type="protein sequence ID" value="CAI5450287.1"/>
    <property type="molecule type" value="Genomic_DNA"/>
</dbReference>
<evidence type="ECO:0008006" key="4">
    <source>
        <dbReference type="Google" id="ProtNLM"/>
    </source>
</evidence>
<evidence type="ECO:0000313" key="2">
    <source>
        <dbReference type="EMBL" id="CAI5450287.1"/>
    </source>
</evidence>
<gene>
    <name evidence="2" type="ORF">CAMP_LOCUS12924</name>
</gene>
<evidence type="ECO:0000313" key="3">
    <source>
        <dbReference type="Proteomes" id="UP001152747"/>
    </source>
</evidence>
<organism evidence="2 3">
    <name type="scientific">Caenorhabditis angaria</name>
    <dbReference type="NCBI Taxonomy" id="860376"/>
    <lineage>
        <taxon>Eukaryota</taxon>
        <taxon>Metazoa</taxon>
        <taxon>Ecdysozoa</taxon>
        <taxon>Nematoda</taxon>
        <taxon>Chromadorea</taxon>
        <taxon>Rhabditida</taxon>
        <taxon>Rhabditina</taxon>
        <taxon>Rhabditomorpha</taxon>
        <taxon>Rhabditoidea</taxon>
        <taxon>Rhabditidae</taxon>
        <taxon>Peloderinae</taxon>
        <taxon>Caenorhabditis</taxon>
    </lineage>
</organism>
<dbReference type="Proteomes" id="UP001152747">
    <property type="component" value="Unassembled WGS sequence"/>
</dbReference>
<comment type="caution">
    <text evidence="2">The sequence shown here is derived from an EMBL/GenBank/DDBJ whole genome shotgun (WGS) entry which is preliminary data.</text>
</comment>
<protein>
    <recommendedName>
        <fullName evidence="4">DUF38 domain-containing protein</fullName>
    </recommendedName>
</protein>
<accession>A0A9P1IS94</accession>
<keyword evidence="3" id="KW-1185">Reference proteome</keyword>
<feature type="chain" id="PRO_5040226315" description="DUF38 domain-containing protein" evidence="1">
    <location>
        <begin position="20"/>
        <end position="276"/>
    </location>
</feature>
<dbReference type="AlphaFoldDB" id="A0A9P1IS94"/>
<keyword evidence="1" id="KW-0732">Signal</keyword>
<evidence type="ECO:0000256" key="1">
    <source>
        <dbReference type="SAM" id="SignalP"/>
    </source>
</evidence>
<sequence length="276" mass="32739">MSSALTTILILAFVALAAAKLLYCPFKHYENKLRNCERSSHFMKYLEEHPAHKNLRPDMRPENASYYDYESLKYCCYEIECLLKCGHSDSSLYNNDIAQHVREDIGKYFRIYPEFFVNVDEKEFYNLQFAHNDSKLMEFWKIRAAHLYNRRPYLDQFSGGPEKNQFSPKSSSFLQQLTPIRHLNCRNSAENFIKVQINVNFMDPTDIQLIKKFPDFLSKSKFYTNYLSTTNFNSTSKLLKFFTEDNFEHEQLKYCCFEQICLVQCGHHLSELNKDD</sequence>
<proteinExistence type="predicted"/>